<reference evidence="2" key="1">
    <citation type="submission" date="2023-03" db="EMBL/GenBank/DDBJ databases">
        <title>Massive genome expansion in bonnet fungi (Mycena s.s.) driven by repeated elements and novel gene families across ecological guilds.</title>
        <authorList>
            <consortium name="Lawrence Berkeley National Laboratory"/>
            <person name="Harder C.B."/>
            <person name="Miyauchi S."/>
            <person name="Viragh M."/>
            <person name="Kuo A."/>
            <person name="Thoen E."/>
            <person name="Andreopoulos B."/>
            <person name="Lu D."/>
            <person name="Skrede I."/>
            <person name="Drula E."/>
            <person name="Henrissat B."/>
            <person name="Morin E."/>
            <person name="Kohler A."/>
            <person name="Barry K."/>
            <person name="LaButti K."/>
            <person name="Morin E."/>
            <person name="Salamov A."/>
            <person name="Lipzen A."/>
            <person name="Mereny Z."/>
            <person name="Hegedus B."/>
            <person name="Baldrian P."/>
            <person name="Stursova M."/>
            <person name="Weitz H."/>
            <person name="Taylor A."/>
            <person name="Grigoriev I.V."/>
            <person name="Nagy L.G."/>
            <person name="Martin F."/>
            <person name="Kauserud H."/>
        </authorList>
    </citation>
    <scope>NUCLEOTIDE SEQUENCE</scope>
    <source>
        <strain evidence="2">CBHHK002</strain>
    </source>
</reference>
<evidence type="ECO:0000313" key="2">
    <source>
        <dbReference type="EMBL" id="KAJ7357977.1"/>
    </source>
</evidence>
<dbReference type="Gene3D" id="3.30.160.60">
    <property type="entry name" value="Classic Zinc Finger"/>
    <property type="match status" value="1"/>
</dbReference>
<feature type="compositionally biased region" description="Basic residues" evidence="1">
    <location>
        <begin position="498"/>
        <end position="511"/>
    </location>
</feature>
<feature type="region of interest" description="Disordered" evidence="1">
    <location>
        <begin position="498"/>
        <end position="520"/>
    </location>
</feature>
<keyword evidence="3" id="KW-1185">Reference proteome</keyword>
<feature type="compositionally biased region" description="Low complexity" evidence="1">
    <location>
        <begin position="276"/>
        <end position="289"/>
    </location>
</feature>
<protein>
    <recommendedName>
        <fullName evidence="4">C2H2-type domain-containing protein</fullName>
    </recommendedName>
</protein>
<evidence type="ECO:0000256" key="1">
    <source>
        <dbReference type="SAM" id="MobiDB-lite"/>
    </source>
</evidence>
<dbReference type="SUPFAM" id="SSF57667">
    <property type="entry name" value="beta-beta-alpha zinc fingers"/>
    <property type="match status" value="1"/>
</dbReference>
<feature type="compositionally biased region" description="Low complexity" evidence="1">
    <location>
        <begin position="100"/>
        <end position="118"/>
    </location>
</feature>
<feature type="compositionally biased region" description="Basic and acidic residues" evidence="1">
    <location>
        <begin position="328"/>
        <end position="348"/>
    </location>
</feature>
<dbReference type="Proteomes" id="UP001218218">
    <property type="component" value="Unassembled WGS sequence"/>
</dbReference>
<organism evidence="2 3">
    <name type="scientific">Mycena albidolilacea</name>
    <dbReference type="NCBI Taxonomy" id="1033008"/>
    <lineage>
        <taxon>Eukaryota</taxon>
        <taxon>Fungi</taxon>
        <taxon>Dikarya</taxon>
        <taxon>Basidiomycota</taxon>
        <taxon>Agaricomycotina</taxon>
        <taxon>Agaricomycetes</taxon>
        <taxon>Agaricomycetidae</taxon>
        <taxon>Agaricales</taxon>
        <taxon>Marasmiineae</taxon>
        <taxon>Mycenaceae</taxon>
        <taxon>Mycena</taxon>
    </lineage>
</organism>
<evidence type="ECO:0008006" key="4">
    <source>
        <dbReference type="Google" id="ProtNLM"/>
    </source>
</evidence>
<gene>
    <name evidence="2" type="ORF">DFH08DRAFT_437637</name>
</gene>
<feature type="region of interest" description="Disordered" evidence="1">
    <location>
        <begin position="311"/>
        <end position="382"/>
    </location>
</feature>
<dbReference type="InterPro" id="IPR036236">
    <property type="entry name" value="Znf_C2H2_sf"/>
</dbReference>
<comment type="caution">
    <text evidence="2">The sequence shown here is derived from an EMBL/GenBank/DDBJ whole genome shotgun (WGS) entry which is preliminary data.</text>
</comment>
<dbReference type="AlphaFoldDB" id="A0AAD7AG40"/>
<feature type="compositionally biased region" description="Low complexity" evidence="1">
    <location>
        <begin position="158"/>
        <end position="179"/>
    </location>
</feature>
<feature type="region of interest" description="Disordered" evidence="1">
    <location>
        <begin position="276"/>
        <end position="296"/>
    </location>
</feature>
<evidence type="ECO:0000313" key="3">
    <source>
        <dbReference type="Proteomes" id="UP001218218"/>
    </source>
</evidence>
<name>A0AAD7AG40_9AGAR</name>
<accession>A0AAD7AG40</accession>
<proteinExistence type="predicted"/>
<feature type="region of interest" description="Disordered" evidence="1">
    <location>
        <begin position="148"/>
        <end position="179"/>
    </location>
</feature>
<feature type="compositionally biased region" description="Polar residues" evidence="1">
    <location>
        <begin position="353"/>
        <end position="368"/>
    </location>
</feature>
<dbReference type="EMBL" id="JARIHO010000007">
    <property type="protein sequence ID" value="KAJ7357977.1"/>
    <property type="molecule type" value="Genomic_DNA"/>
</dbReference>
<feature type="region of interest" description="Disordered" evidence="1">
    <location>
        <begin position="197"/>
        <end position="221"/>
    </location>
</feature>
<feature type="compositionally biased region" description="Low complexity" evidence="1">
    <location>
        <begin position="206"/>
        <end position="219"/>
    </location>
</feature>
<feature type="region of interest" description="Disordered" evidence="1">
    <location>
        <begin position="88"/>
        <end position="118"/>
    </location>
</feature>
<sequence>MDYTGRIPYSQAPHTVPVMPHEDWRSDAVGPFPSAGHSDVNITIEGPPEELTSQGNFGSETTFHDMAQMHSVDERYANSLASVRKGRSEGIRPGQFHGMPFSPAQNSSPPAPRRPASFNAGHVAASQFRSYSDTAQSRPQFTIQSHQLTGSAVDDESSPAAPSPISSVPSSPVHSGYGSHSPMPPWIAGAFLAPPPTTTYGPHTQSFRGSDTSSNGSSSPNLDWDGSALHFDLNNWYRQQALDNSLHPPMLPSHPWGATDYLTSSGMMYRNPDTSSLFSSDGSSVRSPSPNHEWYNAASPVSDFHLEDTAASVQDDRDESPKTSSSNETERPASRLDEAFTRKLRVQDEPGLDSSSARFASHPYQTPTDVGPSPILTQHSGGSAGYDLSGEGFGSEGAVLPWGGESSEGKARVRAVSTVAGRRAAAGRRKGNGQVLHVCQLCNADFTAKHNLHSESYFFISLPTLSYTLADHMRSHNSIKDFICKMCNRGFGTKHVLQRHAPKCPRRPNGNKKRESKSAA</sequence>